<evidence type="ECO:0000259" key="13">
    <source>
        <dbReference type="Pfam" id="PF01979"/>
    </source>
</evidence>
<dbReference type="Proteomes" id="UP000610303">
    <property type="component" value="Unassembled WGS sequence"/>
</dbReference>
<keyword evidence="7" id="KW-0659">Purine metabolism</keyword>
<dbReference type="GO" id="GO:0050897">
    <property type="term" value="F:cobalt ion binding"/>
    <property type="evidence" value="ECO:0007669"/>
    <property type="project" value="InterPro"/>
</dbReference>
<dbReference type="InterPro" id="IPR006680">
    <property type="entry name" value="Amidohydro-rel"/>
</dbReference>
<evidence type="ECO:0000256" key="12">
    <source>
        <dbReference type="ARBA" id="ARBA00022833"/>
    </source>
</evidence>
<dbReference type="InterPro" id="IPR018197">
    <property type="entry name" value="Glycerate_kinase_RE-like"/>
</dbReference>
<dbReference type="GO" id="GO:0008270">
    <property type="term" value="F:zinc ion binding"/>
    <property type="evidence" value="ECO:0007669"/>
    <property type="project" value="InterPro"/>
</dbReference>
<evidence type="ECO:0000256" key="6">
    <source>
        <dbReference type="ARBA" id="ARBA00012863"/>
    </source>
</evidence>
<dbReference type="GO" id="GO:0004038">
    <property type="term" value="F:allantoinase activity"/>
    <property type="evidence" value="ECO:0007669"/>
    <property type="project" value="UniProtKB-EC"/>
</dbReference>
<keyword evidence="12" id="KW-0862">Zinc</keyword>
<dbReference type="GO" id="GO:0031388">
    <property type="term" value="P:organic acid phosphorylation"/>
    <property type="evidence" value="ECO:0007669"/>
    <property type="project" value="InterPro"/>
</dbReference>
<dbReference type="PANTHER" id="PTHR43668">
    <property type="entry name" value="ALLANTOINASE"/>
    <property type="match status" value="1"/>
</dbReference>
<evidence type="ECO:0000256" key="4">
    <source>
        <dbReference type="ARBA" id="ARBA00010368"/>
    </source>
</evidence>
<dbReference type="InterPro" id="IPR032466">
    <property type="entry name" value="Metal_Hydrolase"/>
</dbReference>
<evidence type="ECO:0000256" key="7">
    <source>
        <dbReference type="ARBA" id="ARBA00022631"/>
    </source>
</evidence>
<dbReference type="NCBIfam" id="TIGR00045">
    <property type="entry name" value="glycerate kinase"/>
    <property type="match status" value="1"/>
</dbReference>
<dbReference type="GO" id="GO:0005737">
    <property type="term" value="C:cytoplasm"/>
    <property type="evidence" value="ECO:0007669"/>
    <property type="project" value="TreeGrafter"/>
</dbReference>
<dbReference type="Gene3D" id="3.40.50.10350">
    <property type="entry name" value="Glycerate kinase, domain 1"/>
    <property type="match status" value="1"/>
</dbReference>
<dbReference type="GO" id="GO:0000256">
    <property type="term" value="P:allantoin catabolic process"/>
    <property type="evidence" value="ECO:0007669"/>
    <property type="project" value="InterPro"/>
</dbReference>
<dbReference type="InterPro" id="IPR018193">
    <property type="entry name" value="Glyc_kinase_flavodox-like_fold"/>
</dbReference>
<evidence type="ECO:0000256" key="9">
    <source>
        <dbReference type="ARBA" id="ARBA00022723"/>
    </source>
</evidence>
<dbReference type="SUPFAM" id="SSF51556">
    <property type="entry name" value="Metallo-dependent hydrolases"/>
    <property type="match status" value="1"/>
</dbReference>
<dbReference type="NCBIfam" id="TIGR03178">
    <property type="entry name" value="allantoinase"/>
    <property type="match status" value="1"/>
</dbReference>
<protein>
    <recommendedName>
        <fullName evidence="6">allantoinase</fullName>
        <ecNumber evidence="6">3.5.2.5</ecNumber>
    </recommendedName>
</protein>
<reference evidence="14" key="1">
    <citation type="journal article" date="2014" name="Int. J. Syst. Evol. Microbiol.">
        <title>Complete genome sequence of Corynebacterium casei LMG S-19264T (=DSM 44701T), isolated from a smear-ripened cheese.</title>
        <authorList>
            <consortium name="US DOE Joint Genome Institute (JGI-PGF)"/>
            <person name="Walter F."/>
            <person name="Albersmeier A."/>
            <person name="Kalinowski J."/>
            <person name="Ruckert C."/>
        </authorList>
    </citation>
    <scope>NUCLEOTIDE SEQUENCE</scope>
    <source>
        <strain evidence="14">JCM 3346</strain>
    </source>
</reference>
<dbReference type="Gene3D" id="3.90.1510.10">
    <property type="entry name" value="Glycerate kinase, domain 2"/>
    <property type="match status" value="1"/>
</dbReference>
<evidence type="ECO:0000256" key="2">
    <source>
        <dbReference type="ARBA" id="ARBA00004968"/>
    </source>
</evidence>
<comment type="subunit">
    <text evidence="5">Homotetramer.</text>
</comment>
<evidence type="ECO:0000256" key="10">
    <source>
        <dbReference type="ARBA" id="ARBA00022777"/>
    </source>
</evidence>
<dbReference type="GO" id="GO:0008887">
    <property type="term" value="F:glycerate kinase activity"/>
    <property type="evidence" value="ECO:0007669"/>
    <property type="project" value="InterPro"/>
</dbReference>
<evidence type="ECO:0000256" key="11">
    <source>
        <dbReference type="ARBA" id="ARBA00022801"/>
    </source>
</evidence>
<dbReference type="InterPro" id="IPR004381">
    <property type="entry name" value="Glycerate_kinase"/>
</dbReference>
<keyword evidence="11" id="KW-0378">Hydrolase</keyword>
<dbReference type="Pfam" id="PF01979">
    <property type="entry name" value="Amidohydro_1"/>
    <property type="match status" value="1"/>
</dbReference>
<dbReference type="InterPro" id="IPR050138">
    <property type="entry name" value="DHOase/Allantoinase_Hydrolase"/>
</dbReference>
<organism evidence="14 15">
    <name type="scientific">Agromyces mediolanus</name>
    <name type="common">Corynebacterium mediolanum</name>
    <dbReference type="NCBI Taxonomy" id="41986"/>
    <lineage>
        <taxon>Bacteria</taxon>
        <taxon>Bacillati</taxon>
        <taxon>Actinomycetota</taxon>
        <taxon>Actinomycetes</taxon>
        <taxon>Micrococcales</taxon>
        <taxon>Microbacteriaceae</taxon>
        <taxon>Agromyces</taxon>
    </lineage>
</organism>
<dbReference type="FunFam" id="3.20.20.140:FF:000032">
    <property type="entry name" value="Allantoinase Dal1"/>
    <property type="match status" value="1"/>
</dbReference>
<dbReference type="InterPro" id="IPR011059">
    <property type="entry name" value="Metal-dep_hydrolase_composite"/>
</dbReference>
<dbReference type="Pfam" id="PF02595">
    <property type="entry name" value="Gly_kinase"/>
    <property type="match status" value="1"/>
</dbReference>
<dbReference type="SUPFAM" id="SSF110738">
    <property type="entry name" value="Glycerate kinase I"/>
    <property type="match status" value="1"/>
</dbReference>
<comment type="caution">
    <text evidence="14">The sequence shown here is derived from an EMBL/GenBank/DDBJ whole genome shotgun (WGS) entry which is preliminary data.</text>
</comment>
<keyword evidence="9" id="KW-0479">Metal-binding</keyword>
<evidence type="ECO:0000256" key="1">
    <source>
        <dbReference type="ARBA" id="ARBA00001947"/>
    </source>
</evidence>
<comment type="similarity">
    <text evidence="4">Belongs to the metallo-dependent hydrolases superfamily. Allantoinase family.</text>
</comment>
<dbReference type="EMBL" id="BMRJ01000002">
    <property type="protein sequence ID" value="GGR31699.1"/>
    <property type="molecule type" value="Genomic_DNA"/>
</dbReference>
<gene>
    <name evidence="14" type="ORF">GCM10010196_27530</name>
</gene>
<dbReference type="AlphaFoldDB" id="A0A918CPE5"/>
<dbReference type="PANTHER" id="PTHR43668:SF2">
    <property type="entry name" value="ALLANTOINASE"/>
    <property type="match status" value="1"/>
</dbReference>
<proteinExistence type="inferred from homology"/>
<sequence>MRVVIAPDKFKGSLSAPEVARRVAEGARRADPAIELVEVPVADGGEGTLDAALAAGFSARSARVPGPLGAELDAEFGLRGEEAVVELARASGLELLAEGERDAGRATSLGTGRLIAAALDAGARRIVLAIGGSASTDGGAGLLRGLGARLLDASGRDLPEGGAALAKLDRIELGGLDPRLAGTEFVLASDVDNPLLGPHGAAAVFAAQKGADAVGIAVLDAALARFVEVLTEHDGRLARPAREAAEAPGAGAAGGVGFAALAVLGAVRRPGIDVVLELTGLDARLADADLVITGEGSLDAQSLMGKTPLGVARAARRAGIPVHAVCGRSELDAAALADSGFASVRALAELEPDPAVSMANAGELLTRLSEDLMTELITASGTGAEPAGTASGDAGSAAPAFDLVLRAPRALLAADGGAPVERGAEIGVRDGRIVQISPLGAGLAGARLVELGAGEVLLPGLVDTHVHVNEPGRTEWEGFASATRAAAAGGVTTIVDMPLNSIPPTVSVAALEEKRAVAAGQAVVDVGFWGGVVPGNLAELGPLVDAGVFGFKCFLLHSGVDEFPQVTPEEMEQAMAVVAARGSLLLVHAEDAHLIDAAPHRGGPAYADFLASRPHEAEDAAIAEVIARAAKTGARAHVLHLSSADSLPQIRAAKAAGVDLTVETCPHYLTLVAEAVPEGATAYKCCPPIRGEANRDALWQGLLDGTIDFIVSDHSPATPELKYAGDGDFEQAWGGIASLQLGLPLVWSEARRRGIPLERVVEWMSSRPADRAGLRGKGRIQVGAAADFAVFAPDEHFAVDAGALEHRHPVTPYDGRELTGVVRTAYLAGAEIDRGLAQGRLLRVGNDE</sequence>
<evidence type="ECO:0000313" key="14">
    <source>
        <dbReference type="EMBL" id="GGR31699.1"/>
    </source>
</evidence>
<dbReference type="GO" id="GO:0006145">
    <property type="term" value="P:purine nucleobase catabolic process"/>
    <property type="evidence" value="ECO:0007669"/>
    <property type="project" value="TreeGrafter"/>
</dbReference>
<keyword evidence="8" id="KW-0808">Transferase</keyword>
<reference evidence="14" key="2">
    <citation type="submission" date="2020-09" db="EMBL/GenBank/DDBJ databases">
        <authorList>
            <person name="Sun Q."/>
            <person name="Ohkuma M."/>
        </authorList>
    </citation>
    <scope>NUCLEOTIDE SEQUENCE</scope>
    <source>
        <strain evidence="14">JCM 3346</strain>
    </source>
</reference>
<evidence type="ECO:0000313" key="15">
    <source>
        <dbReference type="Proteomes" id="UP000610303"/>
    </source>
</evidence>
<keyword evidence="10" id="KW-0418">Kinase</keyword>
<evidence type="ECO:0000256" key="5">
    <source>
        <dbReference type="ARBA" id="ARBA00011881"/>
    </source>
</evidence>
<name>A0A918CPE5_AGRME</name>
<comment type="cofactor">
    <cofactor evidence="1">
        <name>Zn(2+)</name>
        <dbReference type="ChEBI" id="CHEBI:29105"/>
    </cofactor>
</comment>
<evidence type="ECO:0000256" key="8">
    <source>
        <dbReference type="ARBA" id="ARBA00022679"/>
    </source>
</evidence>
<feature type="domain" description="Amidohydrolase-related" evidence="13">
    <location>
        <begin position="456"/>
        <end position="800"/>
    </location>
</feature>
<dbReference type="EC" id="3.5.2.5" evidence="6"/>
<dbReference type="InterPro" id="IPR017593">
    <property type="entry name" value="Allantoinase"/>
</dbReference>
<comment type="similarity">
    <text evidence="3">Belongs to the glycerate kinase type-1 family.</text>
</comment>
<accession>A0A918CPE5</accession>
<keyword evidence="15" id="KW-1185">Reference proteome</keyword>
<dbReference type="InterPro" id="IPR036129">
    <property type="entry name" value="Glycerate_kinase_sf"/>
</dbReference>
<dbReference type="Gene3D" id="3.20.20.140">
    <property type="entry name" value="Metal-dependent hydrolases"/>
    <property type="match status" value="1"/>
</dbReference>
<comment type="pathway">
    <text evidence="2">Nitrogen metabolism; (S)-allantoin degradation; allantoate from (S)-allantoin: step 1/1.</text>
</comment>
<evidence type="ECO:0000256" key="3">
    <source>
        <dbReference type="ARBA" id="ARBA00006284"/>
    </source>
</evidence>
<dbReference type="SUPFAM" id="SSF51338">
    <property type="entry name" value="Composite domain of metallo-dependent hydrolases"/>
    <property type="match status" value="1"/>
</dbReference>